<gene>
    <name evidence="2" type="ORF">PAUR_a1053</name>
</gene>
<evidence type="ECO:0000313" key="2">
    <source>
        <dbReference type="EMBL" id="MBE0367649.1"/>
    </source>
</evidence>
<name>A0ABR9E9I0_9GAMM</name>
<sequence length="105" mass="12029">MTVDNKTLHQTYPLPHPTNQLDQDVLRLVEALKAIDSNVYMLQQADNQAEDARETLRKALEEQGTRMQAQQDSLSDKHDALSDKHIKQARKHKLNQILGESIFPL</sequence>
<dbReference type="RefSeq" id="WP_192507052.1">
    <property type="nucleotide sequence ID" value="NZ_AQGV01000012.1"/>
</dbReference>
<evidence type="ECO:0000256" key="1">
    <source>
        <dbReference type="SAM" id="MobiDB-lite"/>
    </source>
</evidence>
<keyword evidence="3" id="KW-1185">Reference proteome</keyword>
<protein>
    <submittedName>
        <fullName evidence="2">Uncharacterized protein</fullName>
    </submittedName>
</protein>
<comment type="caution">
    <text evidence="2">The sequence shown here is derived from an EMBL/GenBank/DDBJ whole genome shotgun (WGS) entry which is preliminary data.</text>
</comment>
<proteinExistence type="predicted"/>
<dbReference type="EMBL" id="AQGV01000012">
    <property type="protein sequence ID" value="MBE0367649.1"/>
    <property type="molecule type" value="Genomic_DNA"/>
</dbReference>
<dbReference type="Proteomes" id="UP000615755">
    <property type="component" value="Unassembled WGS sequence"/>
</dbReference>
<evidence type="ECO:0000313" key="3">
    <source>
        <dbReference type="Proteomes" id="UP000615755"/>
    </source>
</evidence>
<organism evidence="2 3">
    <name type="scientific">Pseudoalteromonas aurantia 208</name>
    <dbReference type="NCBI Taxonomy" id="1314867"/>
    <lineage>
        <taxon>Bacteria</taxon>
        <taxon>Pseudomonadati</taxon>
        <taxon>Pseudomonadota</taxon>
        <taxon>Gammaproteobacteria</taxon>
        <taxon>Alteromonadales</taxon>
        <taxon>Pseudoalteromonadaceae</taxon>
        <taxon>Pseudoalteromonas</taxon>
    </lineage>
</organism>
<reference evidence="2 3" key="1">
    <citation type="submission" date="2015-03" db="EMBL/GenBank/DDBJ databases">
        <title>Genome sequence of Pseudoalteromonas aurantia.</title>
        <authorList>
            <person name="Xie B.-B."/>
            <person name="Rong J.-C."/>
            <person name="Qin Q.-L."/>
            <person name="Zhang Y.-Z."/>
        </authorList>
    </citation>
    <scope>NUCLEOTIDE SEQUENCE [LARGE SCALE GENOMIC DNA]</scope>
    <source>
        <strain evidence="2 3">208</strain>
    </source>
</reference>
<feature type="region of interest" description="Disordered" evidence="1">
    <location>
        <begin position="62"/>
        <end position="81"/>
    </location>
</feature>
<accession>A0ABR9E9I0</accession>